<feature type="non-terminal residue" evidence="2">
    <location>
        <position position="1"/>
    </location>
</feature>
<evidence type="ECO:0000256" key="1">
    <source>
        <dbReference type="SAM" id="MobiDB-lite"/>
    </source>
</evidence>
<sequence length="404" mass="44162">GPDAHQVGNAAFLILYAVRNEDECLQTASIVVSPDDAIPFDNMCFLGASTAMRLYICSDNRDTATDTMKTDEVHVDVQGNVVFPNLDWASVSLREVQTHLAAFFDAQWASINEGQIPWDDVIVNQSKYIKTPLPSAMQLKKASELEFGDVFALASHFSRNPNITLFQTITTSPLPVPLSLSKPLAPSPKKATSAKPSPSKSKSPNRRLASPRNGGSPATGHEGIDWLKRMRPQRDPTPDPTIADLGENPTKTPNEEVVPPIAEEPIIVEKPIIVERPATPLGEGICPPPESPLSPVPQEISDVPPVKPPVKVTAKVKRARGRPKKVTEAGTETAKDAEESKKRKSPVSGHLKEPVTKRIKPNAELPIPPRRSTRREEMAKPKEPSKTVNYTQCKGARGWVYAEE</sequence>
<dbReference type="InParanoid" id="A0A2H3CLF0"/>
<proteinExistence type="predicted"/>
<dbReference type="Proteomes" id="UP000217790">
    <property type="component" value="Unassembled WGS sequence"/>
</dbReference>
<gene>
    <name evidence="2" type="ORF">ARMGADRAFT_1104626</name>
</gene>
<evidence type="ECO:0000313" key="3">
    <source>
        <dbReference type="Proteomes" id="UP000217790"/>
    </source>
</evidence>
<feature type="compositionally biased region" description="Pro residues" evidence="1">
    <location>
        <begin position="286"/>
        <end position="295"/>
    </location>
</feature>
<evidence type="ECO:0000313" key="2">
    <source>
        <dbReference type="EMBL" id="PBK79208.1"/>
    </source>
</evidence>
<protein>
    <submittedName>
        <fullName evidence="2">Uncharacterized protein</fullName>
    </submittedName>
</protein>
<organism evidence="2 3">
    <name type="scientific">Armillaria gallica</name>
    <name type="common">Bulbous honey fungus</name>
    <name type="synonym">Armillaria bulbosa</name>
    <dbReference type="NCBI Taxonomy" id="47427"/>
    <lineage>
        <taxon>Eukaryota</taxon>
        <taxon>Fungi</taxon>
        <taxon>Dikarya</taxon>
        <taxon>Basidiomycota</taxon>
        <taxon>Agaricomycotina</taxon>
        <taxon>Agaricomycetes</taxon>
        <taxon>Agaricomycetidae</taxon>
        <taxon>Agaricales</taxon>
        <taxon>Marasmiineae</taxon>
        <taxon>Physalacriaceae</taxon>
        <taxon>Armillaria</taxon>
    </lineage>
</organism>
<feature type="compositionally biased region" description="Basic residues" evidence="1">
    <location>
        <begin position="314"/>
        <end position="324"/>
    </location>
</feature>
<feature type="compositionally biased region" description="Basic and acidic residues" evidence="1">
    <location>
        <begin position="222"/>
        <end position="237"/>
    </location>
</feature>
<dbReference type="AlphaFoldDB" id="A0A2H3CLF0"/>
<dbReference type="EMBL" id="KZ293799">
    <property type="protein sequence ID" value="PBK79208.1"/>
    <property type="molecule type" value="Genomic_DNA"/>
</dbReference>
<feature type="compositionally biased region" description="Low complexity" evidence="1">
    <location>
        <begin position="180"/>
        <end position="202"/>
    </location>
</feature>
<reference evidence="3" key="1">
    <citation type="journal article" date="2017" name="Nat. Ecol. Evol.">
        <title>Genome expansion and lineage-specific genetic innovations in the forest pathogenic fungi Armillaria.</title>
        <authorList>
            <person name="Sipos G."/>
            <person name="Prasanna A.N."/>
            <person name="Walter M.C."/>
            <person name="O'Connor E."/>
            <person name="Balint B."/>
            <person name="Krizsan K."/>
            <person name="Kiss B."/>
            <person name="Hess J."/>
            <person name="Varga T."/>
            <person name="Slot J."/>
            <person name="Riley R."/>
            <person name="Boka B."/>
            <person name="Rigling D."/>
            <person name="Barry K."/>
            <person name="Lee J."/>
            <person name="Mihaltcheva S."/>
            <person name="LaButti K."/>
            <person name="Lipzen A."/>
            <person name="Waldron R."/>
            <person name="Moloney N.M."/>
            <person name="Sperisen C."/>
            <person name="Kredics L."/>
            <person name="Vagvoelgyi C."/>
            <person name="Patrignani A."/>
            <person name="Fitzpatrick D."/>
            <person name="Nagy I."/>
            <person name="Doyle S."/>
            <person name="Anderson J.B."/>
            <person name="Grigoriev I.V."/>
            <person name="Gueldener U."/>
            <person name="Muensterkoetter M."/>
            <person name="Nagy L.G."/>
        </authorList>
    </citation>
    <scope>NUCLEOTIDE SEQUENCE [LARGE SCALE GENOMIC DNA]</scope>
    <source>
        <strain evidence="3">Ar21-2</strain>
    </source>
</reference>
<accession>A0A2H3CLF0</accession>
<feature type="region of interest" description="Disordered" evidence="1">
    <location>
        <begin position="279"/>
        <end position="391"/>
    </location>
</feature>
<dbReference type="STRING" id="47427.A0A2H3CLF0"/>
<keyword evidence="3" id="KW-1185">Reference proteome</keyword>
<feature type="region of interest" description="Disordered" evidence="1">
    <location>
        <begin position="180"/>
        <end position="259"/>
    </location>
</feature>
<feature type="compositionally biased region" description="Basic and acidic residues" evidence="1">
    <location>
        <begin position="374"/>
        <end position="385"/>
    </location>
</feature>
<name>A0A2H3CLF0_ARMGA</name>